<dbReference type="AlphaFoldDB" id="A0A8K0KB79"/>
<dbReference type="Proteomes" id="UP000792457">
    <property type="component" value="Unassembled WGS sequence"/>
</dbReference>
<dbReference type="PANTHER" id="PTHR15633:SF2">
    <property type="entry name" value="NUCLEOLAR PROTEIN 11"/>
    <property type="match status" value="1"/>
</dbReference>
<reference evidence="2" key="1">
    <citation type="submission" date="2013-04" db="EMBL/GenBank/DDBJ databases">
        <authorList>
            <person name="Qu J."/>
            <person name="Murali S.C."/>
            <person name="Bandaranaike D."/>
            <person name="Bellair M."/>
            <person name="Blankenburg K."/>
            <person name="Chao H."/>
            <person name="Dinh H."/>
            <person name="Doddapaneni H."/>
            <person name="Downs B."/>
            <person name="Dugan-Rocha S."/>
            <person name="Elkadiri S."/>
            <person name="Gnanaolivu R.D."/>
            <person name="Hernandez B."/>
            <person name="Javaid M."/>
            <person name="Jayaseelan J.C."/>
            <person name="Lee S."/>
            <person name="Li M."/>
            <person name="Ming W."/>
            <person name="Munidasa M."/>
            <person name="Muniz J."/>
            <person name="Nguyen L."/>
            <person name="Ongeri F."/>
            <person name="Osuji N."/>
            <person name="Pu L.-L."/>
            <person name="Puazo M."/>
            <person name="Qu C."/>
            <person name="Quiroz J."/>
            <person name="Raj R."/>
            <person name="Weissenberger G."/>
            <person name="Xin Y."/>
            <person name="Zou X."/>
            <person name="Han Y."/>
            <person name="Richards S."/>
            <person name="Worley K."/>
            <person name="Muzny D."/>
            <person name="Gibbs R."/>
        </authorList>
    </citation>
    <scope>NUCLEOTIDE SEQUENCE</scope>
    <source>
        <strain evidence="2">Sampled in the wild</strain>
    </source>
</reference>
<dbReference type="InterPro" id="IPR048897">
    <property type="entry name" value="Nol11_C"/>
</dbReference>
<feature type="domain" description="Nucleolar protein 11 C-terminal" evidence="1">
    <location>
        <begin position="183"/>
        <end position="303"/>
    </location>
</feature>
<comment type="caution">
    <text evidence="2">The sequence shown here is derived from an EMBL/GenBank/DDBJ whole genome shotgun (WGS) entry which is preliminary data.</text>
</comment>
<accession>A0A8K0KB79</accession>
<dbReference type="OrthoDB" id="6502630at2759"/>
<evidence type="ECO:0000313" key="3">
    <source>
        <dbReference type="Proteomes" id="UP000792457"/>
    </source>
</evidence>
<dbReference type="PANTHER" id="PTHR15633">
    <property type="entry name" value="NUCLEOLAR PROTEIN 11"/>
    <property type="match status" value="1"/>
</dbReference>
<evidence type="ECO:0000259" key="1">
    <source>
        <dbReference type="Pfam" id="PF20998"/>
    </source>
</evidence>
<protein>
    <recommendedName>
        <fullName evidence="1">Nucleolar protein 11 C-terminal domain-containing protein</fullName>
    </recommendedName>
</protein>
<reference evidence="2" key="2">
    <citation type="submission" date="2017-10" db="EMBL/GenBank/DDBJ databases">
        <title>Ladona fulva Genome sequencing and assembly.</title>
        <authorList>
            <person name="Murali S."/>
            <person name="Richards S."/>
            <person name="Bandaranaike D."/>
            <person name="Bellair M."/>
            <person name="Blankenburg K."/>
            <person name="Chao H."/>
            <person name="Dinh H."/>
            <person name="Doddapaneni H."/>
            <person name="Dugan-Rocha S."/>
            <person name="Elkadiri S."/>
            <person name="Gnanaolivu R."/>
            <person name="Hernandez B."/>
            <person name="Skinner E."/>
            <person name="Javaid M."/>
            <person name="Lee S."/>
            <person name="Li M."/>
            <person name="Ming W."/>
            <person name="Munidasa M."/>
            <person name="Muniz J."/>
            <person name="Nguyen L."/>
            <person name="Hughes D."/>
            <person name="Osuji N."/>
            <person name="Pu L.-L."/>
            <person name="Puazo M."/>
            <person name="Qu C."/>
            <person name="Quiroz J."/>
            <person name="Raj R."/>
            <person name="Weissenberger G."/>
            <person name="Xin Y."/>
            <person name="Zou X."/>
            <person name="Han Y."/>
            <person name="Worley K."/>
            <person name="Muzny D."/>
            <person name="Gibbs R."/>
        </authorList>
    </citation>
    <scope>NUCLEOTIDE SEQUENCE</scope>
    <source>
        <strain evidence="2">Sampled in the wild</strain>
    </source>
</reference>
<name>A0A8K0KB79_LADFU</name>
<proteinExistence type="predicted"/>
<dbReference type="InterPro" id="IPR042859">
    <property type="entry name" value="NOL11"/>
</dbReference>
<dbReference type="GO" id="GO:0003723">
    <property type="term" value="F:RNA binding"/>
    <property type="evidence" value="ECO:0007669"/>
    <property type="project" value="TreeGrafter"/>
</dbReference>
<dbReference type="GO" id="GO:0005730">
    <property type="term" value="C:nucleolus"/>
    <property type="evidence" value="ECO:0007669"/>
    <property type="project" value="TreeGrafter"/>
</dbReference>
<dbReference type="Pfam" id="PF20998">
    <property type="entry name" value="Nol11_C"/>
    <property type="match status" value="1"/>
</dbReference>
<evidence type="ECO:0000313" key="2">
    <source>
        <dbReference type="EMBL" id="KAG8231841.1"/>
    </source>
</evidence>
<sequence length="303" mass="34560">MMNGEVSEPMDTTISDCALEEKKDDFEIGHVFVKGRRRSLRVMRCETPQRELPSSKVGNQEVLKEETNDSLELTDVQAEIMASPKYSGSAEKKKNSKMVINGLDVIQEGEKVFERESCVSEKMEVDASRDLFTSFPEVSDSSEGKLDRNTCIEKSWKLEEGVIGIALCSRQRKPVEKLLSVPVSSFILLPALRSKLPFHLALKLIRHLLWLLSSPEADDCPSDEKLVEWICHLLDAFYQQYTLSQDDDVLDTLQAVKKVLDFQVKLIEALKEMEPLLLQLKSGRIVKEKSSDKWYSIENVRLY</sequence>
<organism evidence="2 3">
    <name type="scientific">Ladona fulva</name>
    <name type="common">Scarce chaser dragonfly</name>
    <name type="synonym">Libellula fulva</name>
    <dbReference type="NCBI Taxonomy" id="123851"/>
    <lineage>
        <taxon>Eukaryota</taxon>
        <taxon>Metazoa</taxon>
        <taxon>Ecdysozoa</taxon>
        <taxon>Arthropoda</taxon>
        <taxon>Hexapoda</taxon>
        <taxon>Insecta</taxon>
        <taxon>Pterygota</taxon>
        <taxon>Palaeoptera</taxon>
        <taxon>Odonata</taxon>
        <taxon>Epiprocta</taxon>
        <taxon>Anisoptera</taxon>
        <taxon>Libelluloidea</taxon>
        <taxon>Libellulidae</taxon>
        <taxon>Ladona</taxon>
    </lineage>
</organism>
<gene>
    <name evidence="2" type="ORF">J437_LFUL008612</name>
</gene>
<dbReference type="EMBL" id="KZ308579">
    <property type="protein sequence ID" value="KAG8231841.1"/>
    <property type="molecule type" value="Genomic_DNA"/>
</dbReference>
<dbReference type="GO" id="GO:0030490">
    <property type="term" value="P:maturation of SSU-rRNA"/>
    <property type="evidence" value="ECO:0007669"/>
    <property type="project" value="InterPro"/>
</dbReference>
<keyword evidence="3" id="KW-1185">Reference proteome</keyword>